<organism evidence="2 3">
    <name type="scientific">Granulicella sibirica</name>
    <dbReference type="NCBI Taxonomy" id="2479048"/>
    <lineage>
        <taxon>Bacteria</taxon>
        <taxon>Pseudomonadati</taxon>
        <taxon>Acidobacteriota</taxon>
        <taxon>Terriglobia</taxon>
        <taxon>Terriglobales</taxon>
        <taxon>Acidobacteriaceae</taxon>
        <taxon>Granulicella</taxon>
    </lineage>
</organism>
<dbReference type="GO" id="GO:0016020">
    <property type="term" value="C:membrane"/>
    <property type="evidence" value="ECO:0007669"/>
    <property type="project" value="InterPro"/>
</dbReference>
<dbReference type="Pfam" id="PF00116">
    <property type="entry name" value="COX2"/>
    <property type="match status" value="1"/>
</dbReference>
<protein>
    <recommendedName>
        <fullName evidence="1">Cytochrome oxidase subunit II copper A binding domain-containing protein</fullName>
    </recommendedName>
</protein>
<sequence>MTHGLRIRELGVDVKVNKGKSTEATFTPDQTGDFVGHCSNFCGAGHGGMALTVHVVD</sequence>
<evidence type="ECO:0000313" key="2">
    <source>
        <dbReference type="EMBL" id="RXH54193.1"/>
    </source>
</evidence>
<dbReference type="GO" id="GO:0005507">
    <property type="term" value="F:copper ion binding"/>
    <property type="evidence" value="ECO:0007669"/>
    <property type="project" value="InterPro"/>
</dbReference>
<gene>
    <name evidence="2" type="ORF">GRAN_4844</name>
</gene>
<dbReference type="EMBL" id="RDSM01000005">
    <property type="protein sequence ID" value="RXH54193.1"/>
    <property type="molecule type" value="Genomic_DNA"/>
</dbReference>
<dbReference type="GO" id="GO:0004129">
    <property type="term" value="F:cytochrome-c oxidase activity"/>
    <property type="evidence" value="ECO:0007669"/>
    <property type="project" value="InterPro"/>
</dbReference>
<feature type="domain" description="Cytochrome oxidase subunit II copper A binding" evidence="1">
    <location>
        <begin position="1"/>
        <end position="57"/>
    </location>
</feature>
<name>A0A4Q0STC3_9BACT</name>
<reference evidence="3" key="2">
    <citation type="submission" date="2019-02" db="EMBL/GenBank/DDBJ databases">
        <title>Granulicella sibirica sp. nov., a psychrotolerant acidobacterium isolated from an organic soil layer in forested tundra, West Siberia.</title>
        <authorList>
            <person name="Oshkin I.Y."/>
            <person name="Kulichevskaya I.S."/>
            <person name="Rijpstra W.I.C."/>
            <person name="Sinninghe Damste J.S."/>
            <person name="Rakitin A.L."/>
            <person name="Ravin N.V."/>
            <person name="Dedysh S.N."/>
        </authorList>
    </citation>
    <scope>NUCLEOTIDE SEQUENCE [LARGE SCALE GENOMIC DNA]</scope>
    <source>
        <strain evidence="3">AF10</strain>
    </source>
</reference>
<reference evidence="2 3" key="1">
    <citation type="submission" date="2018-11" db="EMBL/GenBank/DDBJ databases">
        <authorList>
            <person name="Mardanov A.V."/>
            <person name="Ravin N.V."/>
            <person name="Dedysh S.N."/>
        </authorList>
    </citation>
    <scope>NUCLEOTIDE SEQUENCE [LARGE SCALE GENOMIC DNA]</scope>
    <source>
        <strain evidence="2 3">AF10</strain>
    </source>
</reference>
<dbReference type="Proteomes" id="UP000289437">
    <property type="component" value="Unassembled WGS sequence"/>
</dbReference>
<keyword evidence="3" id="KW-1185">Reference proteome</keyword>
<dbReference type="InterPro" id="IPR002429">
    <property type="entry name" value="CcO_II-like_C"/>
</dbReference>
<comment type="caution">
    <text evidence="2">The sequence shown here is derived from an EMBL/GenBank/DDBJ whole genome shotgun (WGS) entry which is preliminary data.</text>
</comment>
<dbReference type="InterPro" id="IPR008972">
    <property type="entry name" value="Cupredoxin"/>
</dbReference>
<evidence type="ECO:0000313" key="3">
    <source>
        <dbReference type="Proteomes" id="UP000289437"/>
    </source>
</evidence>
<dbReference type="AlphaFoldDB" id="A0A4Q0STC3"/>
<proteinExistence type="predicted"/>
<evidence type="ECO:0000259" key="1">
    <source>
        <dbReference type="PROSITE" id="PS50857"/>
    </source>
</evidence>
<accession>A0A4Q0STC3</accession>
<dbReference type="PROSITE" id="PS50857">
    <property type="entry name" value="COX2_CUA"/>
    <property type="match status" value="1"/>
</dbReference>
<dbReference type="Gene3D" id="2.60.40.420">
    <property type="entry name" value="Cupredoxins - blue copper proteins"/>
    <property type="match status" value="1"/>
</dbReference>
<dbReference type="SUPFAM" id="SSF49503">
    <property type="entry name" value="Cupredoxins"/>
    <property type="match status" value="1"/>
</dbReference>